<evidence type="ECO:0000256" key="1">
    <source>
        <dbReference type="SAM" id="MobiDB-lite"/>
    </source>
</evidence>
<dbReference type="Proteomes" id="UP000252519">
    <property type="component" value="Unassembled WGS sequence"/>
</dbReference>
<proteinExistence type="predicted"/>
<protein>
    <submittedName>
        <fullName evidence="2">Uncharacterized protein</fullName>
    </submittedName>
</protein>
<gene>
    <name evidence="2" type="ORF">ANCCAN_04830</name>
</gene>
<organism evidence="2 3">
    <name type="scientific">Ancylostoma caninum</name>
    <name type="common">Dog hookworm</name>
    <dbReference type="NCBI Taxonomy" id="29170"/>
    <lineage>
        <taxon>Eukaryota</taxon>
        <taxon>Metazoa</taxon>
        <taxon>Ecdysozoa</taxon>
        <taxon>Nematoda</taxon>
        <taxon>Chromadorea</taxon>
        <taxon>Rhabditida</taxon>
        <taxon>Rhabditina</taxon>
        <taxon>Rhabditomorpha</taxon>
        <taxon>Strongyloidea</taxon>
        <taxon>Ancylostomatidae</taxon>
        <taxon>Ancylostomatinae</taxon>
        <taxon>Ancylostoma</taxon>
    </lineage>
</organism>
<dbReference type="EMBL" id="JOJR01000038">
    <property type="protein sequence ID" value="RCN49085.1"/>
    <property type="molecule type" value="Genomic_DNA"/>
</dbReference>
<comment type="caution">
    <text evidence="2">The sequence shown here is derived from an EMBL/GenBank/DDBJ whole genome shotgun (WGS) entry which is preliminary data.</text>
</comment>
<name>A0A368H1D7_ANCCA</name>
<dbReference type="OrthoDB" id="5873787at2759"/>
<evidence type="ECO:0000313" key="3">
    <source>
        <dbReference type="Proteomes" id="UP000252519"/>
    </source>
</evidence>
<feature type="region of interest" description="Disordered" evidence="1">
    <location>
        <begin position="67"/>
        <end position="110"/>
    </location>
</feature>
<accession>A0A368H1D7</accession>
<feature type="compositionally biased region" description="Basic and acidic residues" evidence="1">
    <location>
        <begin position="1"/>
        <end position="18"/>
    </location>
</feature>
<feature type="region of interest" description="Disordered" evidence="1">
    <location>
        <begin position="163"/>
        <end position="206"/>
    </location>
</feature>
<reference evidence="2 3" key="1">
    <citation type="submission" date="2014-10" db="EMBL/GenBank/DDBJ databases">
        <title>Draft genome of the hookworm Ancylostoma caninum.</title>
        <authorList>
            <person name="Mitreva M."/>
        </authorList>
    </citation>
    <scope>NUCLEOTIDE SEQUENCE [LARGE SCALE GENOMIC DNA]</scope>
    <source>
        <strain evidence="2 3">Baltimore</strain>
    </source>
</reference>
<keyword evidence="3" id="KW-1185">Reference proteome</keyword>
<evidence type="ECO:0000313" key="2">
    <source>
        <dbReference type="EMBL" id="RCN49085.1"/>
    </source>
</evidence>
<feature type="compositionally biased region" description="Basic and acidic residues" evidence="1">
    <location>
        <begin position="163"/>
        <end position="179"/>
    </location>
</feature>
<dbReference type="AlphaFoldDB" id="A0A368H1D7"/>
<feature type="region of interest" description="Disordered" evidence="1">
    <location>
        <begin position="1"/>
        <end position="49"/>
    </location>
</feature>
<sequence>MDDIVWIREEPPAEEQKPNDALQNSDIVIVDHPQEQTPSTAQNGAAAANDDGAVEIPVIIEFKSTEVPFYKRAEEQQPPGEAPKAEQPQPTPQEEPKKEPESQEGDIVVEVYDPTSTTVPAPQPVAVEVYDPTSTTVPAPVPVDVEVFDPTSTEIPVIIDHTTPEIKDEAAKKSEEPKQEQPVAATPVEPVKPPEPAQNALNEKPKEEDGFDIIVGIFRDIYFSWIPLLEIIH</sequence>